<evidence type="ECO:0008006" key="7">
    <source>
        <dbReference type="Google" id="ProtNLM"/>
    </source>
</evidence>
<evidence type="ECO:0000313" key="5">
    <source>
        <dbReference type="EMBL" id="MBC5682214.1"/>
    </source>
</evidence>
<reference evidence="5 6" key="1">
    <citation type="submission" date="2020-08" db="EMBL/GenBank/DDBJ databases">
        <title>Genome public.</title>
        <authorList>
            <person name="Liu C."/>
            <person name="Sun Q."/>
        </authorList>
    </citation>
    <scope>NUCLEOTIDE SEQUENCE [LARGE SCALE GENOMIC DNA]</scope>
    <source>
        <strain evidence="5 6">NSJ-13</strain>
    </source>
</reference>
<comment type="caution">
    <text evidence="5">The sequence shown here is derived from an EMBL/GenBank/DDBJ whole genome shotgun (WGS) entry which is preliminary data.</text>
</comment>
<sequence length="181" mass="20708">MEEARAQGNEIIDSYRDALEKVLQDHKVEAQRQSEIRIKTETINAKQQINQSLAKAQLDLKREQSKIQQDLKDKIFKETLELVHDYMKSADYPDFLIRCIRDALTFANGSSMTIYINPSDESLKSSLEEATGTQLTISTEDFIGGVRCVIRDRNILIDHSFKTQLRDEYDKFLFSGGDGIA</sequence>
<keyword evidence="4" id="KW-0175">Coiled coil</keyword>
<evidence type="ECO:0000256" key="2">
    <source>
        <dbReference type="ARBA" id="ARBA00022448"/>
    </source>
</evidence>
<keyword evidence="6" id="KW-1185">Reference proteome</keyword>
<dbReference type="Gene3D" id="3.30.2320.30">
    <property type="entry name" value="ATP synthase, E subunit, C-terminal"/>
    <property type="match status" value="1"/>
</dbReference>
<keyword evidence="3" id="KW-0406">Ion transport</keyword>
<keyword evidence="2" id="KW-0813">Transport</keyword>
<dbReference type="Proteomes" id="UP000631576">
    <property type="component" value="Unassembled WGS sequence"/>
</dbReference>
<protein>
    <recommendedName>
        <fullName evidence="7">V-type ATP synthase subunit E</fullName>
    </recommendedName>
</protein>
<name>A0ABR7G461_9FIRM</name>
<evidence type="ECO:0000256" key="4">
    <source>
        <dbReference type="SAM" id="Coils"/>
    </source>
</evidence>
<organism evidence="5 6">
    <name type="scientific">Ruminococcus hominis</name>
    <dbReference type="NCBI Taxonomy" id="2763065"/>
    <lineage>
        <taxon>Bacteria</taxon>
        <taxon>Bacillati</taxon>
        <taxon>Bacillota</taxon>
        <taxon>Clostridia</taxon>
        <taxon>Eubacteriales</taxon>
        <taxon>Oscillospiraceae</taxon>
        <taxon>Ruminococcus</taxon>
    </lineage>
</organism>
<feature type="coiled-coil region" evidence="4">
    <location>
        <begin position="46"/>
        <end position="73"/>
    </location>
</feature>
<dbReference type="InterPro" id="IPR002842">
    <property type="entry name" value="ATPase_V1_Esu"/>
</dbReference>
<dbReference type="Pfam" id="PF01991">
    <property type="entry name" value="vATP-synt_E"/>
    <property type="match status" value="1"/>
</dbReference>
<comment type="similarity">
    <text evidence="1">Belongs to the V-ATPase E subunit family.</text>
</comment>
<evidence type="ECO:0000256" key="1">
    <source>
        <dbReference type="ARBA" id="ARBA00005901"/>
    </source>
</evidence>
<dbReference type="EMBL" id="JACOPE010000001">
    <property type="protein sequence ID" value="MBC5682214.1"/>
    <property type="molecule type" value="Genomic_DNA"/>
</dbReference>
<proteinExistence type="inferred from homology"/>
<accession>A0ABR7G461</accession>
<gene>
    <name evidence="5" type="ORF">H8S40_01215</name>
</gene>
<dbReference type="InterPro" id="IPR038495">
    <property type="entry name" value="ATPase_E_C"/>
</dbReference>
<dbReference type="SUPFAM" id="SSF160527">
    <property type="entry name" value="V-type ATPase subunit E-like"/>
    <property type="match status" value="1"/>
</dbReference>
<evidence type="ECO:0000256" key="3">
    <source>
        <dbReference type="ARBA" id="ARBA00023065"/>
    </source>
</evidence>
<evidence type="ECO:0000313" key="6">
    <source>
        <dbReference type="Proteomes" id="UP000631576"/>
    </source>
</evidence>